<protein>
    <recommendedName>
        <fullName evidence="2">UPF0250 protein SADO_09589</fullName>
    </recommendedName>
</protein>
<comment type="caution">
    <text evidence="3">The sequence shown here is derived from an EMBL/GenBank/DDBJ whole genome shotgun (WGS) entry which is preliminary data.</text>
</comment>
<reference evidence="3 4" key="1">
    <citation type="submission" date="2013-03" db="EMBL/GenBank/DDBJ databases">
        <title>Salinisphaera dokdonensis CL-ES53 Genome Sequencing.</title>
        <authorList>
            <person name="Li C."/>
            <person name="Lai Q."/>
            <person name="Shao Z."/>
        </authorList>
    </citation>
    <scope>NUCLEOTIDE SEQUENCE [LARGE SCALE GENOMIC DNA]</scope>
    <source>
        <strain evidence="3 4">CL-ES53</strain>
    </source>
</reference>
<dbReference type="PANTHER" id="PTHR38036:SF1">
    <property type="entry name" value="UPF0250 PROTEIN YBED"/>
    <property type="match status" value="1"/>
</dbReference>
<dbReference type="HAMAP" id="MF_00659">
    <property type="entry name" value="UPF0250"/>
    <property type="match status" value="1"/>
</dbReference>
<dbReference type="InterPro" id="IPR007454">
    <property type="entry name" value="UPF0250_YbeD-like"/>
</dbReference>
<dbReference type="Pfam" id="PF04359">
    <property type="entry name" value="DUF493"/>
    <property type="match status" value="1"/>
</dbReference>
<dbReference type="PANTHER" id="PTHR38036">
    <property type="entry name" value="UPF0250 PROTEIN YBED"/>
    <property type="match status" value="1"/>
</dbReference>
<evidence type="ECO:0000256" key="2">
    <source>
        <dbReference type="HAMAP-Rule" id="MF_00659"/>
    </source>
</evidence>
<organism evidence="3 4">
    <name type="scientific">Salinisphaera dokdonensis CL-ES53</name>
    <dbReference type="NCBI Taxonomy" id="1304272"/>
    <lineage>
        <taxon>Bacteria</taxon>
        <taxon>Pseudomonadati</taxon>
        <taxon>Pseudomonadota</taxon>
        <taxon>Gammaproteobacteria</taxon>
        <taxon>Salinisphaerales</taxon>
        <taxon>Salinisphaeraceae</taxon>
        <taxon>Salinisphaera</taxon>
    </lineage>
</organism>
<evidence type="ECO:0000313" key="4">
    <source>
        <dbReference type="Proteomes" id="UP001460888"/>
    </source>
</evidence>
<dbReference type="EMBL" id="APND01000003">
    <property type="protein sequence ID" value="MES1929498.1"/>
    <property type="molecule type" value="Genomic_DNA"/>
</dbReference>
<dbReference type="Gene3D" id="3.30.70.260">
    <property type="match status" value="1"/>
</dbReference>
<dbReference type="Proteomes" id="UP001460888">
    <property type="component" value="Unassembled WGS sequence"/>
</dbReference>
<evidence type="ECO:0000256" key="1">
    <source>
        <dbReference type="ARBA" id="ARBA00008460"/>
    </source>
</evidence>
<name>A0ABV2B277_9GAMM</name>
<evidence type="ECO:0000313" key="3">
    <source>
        <dbReference type="EMBL" id="MES1929498.1"/>
    </source>
</evidence>
<dbReference type="SUPFAM" id="SSF117991">
    <property type="entry name" value="YbeD/HP0495-like"/>
    <property type="match status" value="1"/>
</dbReference>
<dbReference type="InterPro" id="IPR027471">
    <property type="entry name" value="YbeD-like_sf"/>
</dbReference>
<sequence>MSDERETLLEFPCRFPIKAFGKDEDDFQERVYKLIKAHVPELERSDLSMRNSSGGKYAAVTADIMAQSQDQLDAIYNDLTDSGTVLMSL</sequence>
<proteinExistence type="inferred from homology"/>
<accession>A0ABV2B277</accession>
<comment type="similarity">
    <text evidence="1 2">Belongs to the UPF0250 family.</text>
</comment>
<keyword evidence="4" id="KW-1185">Reference proteome</keyword>
<dbReference type="RefSeq" id="WP_353111009.1">
    <property type="nucleotide sequence ID" value="NZ_APND01000003.1"/>
</dbReference>
<gene>
    <name evidence="3" type="ORF">SADO_09589</name>
</gene>